<evidence type="ECO:0000313" key="1">
    <source>
        <dbReference type="EMBL" id="PGO29221.1"/>
    </source>
</evidence>
<gene>
    <name evidence="1" type="ORF">CN984_12370</name>
</gene>
<dbReference type="EMBL" id="NUIL01000015">
    <property type="protein sequence ID" value="PGO29221.1"/>
    <property type="molecule type" value="Genomic_DNA"/>
</dbReference>
<proteinExistence type="predicted"/>
<organism evidence="1 2">
    <name type="scientific">Bacillus cereus</name>
    <dbReference type="NCBI Taxonomy" id="1396"/>
    <lineage>
        <taxon>Bacteria</taxon>
        <taxon>Bacillati</taxon>
        <taxon>Bacillota</taxon>
        <taxon>Bacilli</taxon>
        <taxon>Bacillales</taxon>
        <taxon>Bacillaceae</taxon>
        <taxon>Bacillus</taxon>
        <taxon>Bacillus cereus group</taxon>
    </lineage>
</organism>
<name>A0A2A7FN77_BACCE</name>
<dbReference type="AlphaFoldDB" id="A0A2A7FN77"/>
<dbReference type="RefSeq" id="WP_097883294.1">
    <property type="nucleotide sequence ID" value="NZ_NUIL01000015.1"/>
</dbReference>
<sequence>MAYVILDKIGKDQHIESIVSATDLVNGQFVALGALQADGEARLATASGDQTKELVLHVSNGLVYGDRENELDFKLKAGKVGRGYVLRTGNMVSITFDGVTGTPAVGAKVNPSDKGFDVIDGAETAGKIHGEIIAIDIDAIAGKMAVIRISA</sequence>
<accession>A0A2A7FN77</accession>
<protein>
    <submittedName>
        <fullName evidence="1">Uncharacterized protein</fullName>
    </submittedName>
</protein>
<evidence type="ECO:0000313" key="2">
    <source>
        <dbReference type="Proteomes" id="UP000223777"/>
    </source>
</evidence>
<reference evidence="1 2" key="1">
    <citation type="submission" date="2017-09" db="EMBL/GenBank/DDBJ databases">
        <title>Large-scale bioinformatics analysis of Bacillus genomes uncovers conserved roles of natural products in bacterial physiology.</title>
        <authorList>
            <consortium name="Agbiome Team Llc"/>
            <person name="Bleich R.M."/>
            <person name="Grubbs K.J."/>
            <person name="Santa Maria K.C."/>
            <person name="Allen S.E."/>
            <person name="Farag S."/>
            <person name="Shank E.A."/>
            <person name="Bowers A."/>
        </authorList>
    </citation>
    <scope>NUCLEOTIDE SEQUENCE [LARGE SCALE GENOMIC DNA]</scope>
    <source>
        <strain evidence="1 2">AFS050027</strain>
    </source>
</reference>
<dbReference type="Proteomes" id="UP000223777">
    <property type="component" value="Unassembled WGS sequence"/>
</dbReference>
<comment type="caution">
    <text evidence="1">The sequence shown here is derived from an EMBL/GenBank/DDBJ whole genome shotgun (WGS) entry which is preliminary data.</text>
</comment>